<dbReference type="Proteomes" id="UP000814140">
    <property type="component" value="Unassembled WGS sequence"/>
</dbReference>
<name>A0ACB8T2V2_9AGAM</name>
<evidence type="ECO:0000313" key="1">
    <source>
        <dbReference type="EMBL" id="KAI0062712.1"/>
    </source>
</evidence>
<reference evidence="1" key="1">
    <citation type="submission" date="2021-03" db="EMBL/GenBank/DDBJ databases">
        <authorList>
            <consortium name="DOE Joint Genome Institute"/>
            <person name="Ahrendt S."/>
            <person name="Looney B.P."/>
            <person name="Miyauchi S."/>
            <person name="Morin E."/>
            <person name="Drula E."/>
            <person name="Courty P.E."/>
            <person name="Chicoki N."/>
            <person name="Fauchery L."/>
            <person name="Kohler A."/>
            <person name="Kuo A."/>
            <person name="Labutti K."/>
            <person name="Pangilinan J."/>
            <person name="Lipzen A."/>
            <person name="Riley R."/>
            <person name="Andreopoulos W."/>
            <person name="He G."/>
            <person name="Johnson J."/>
            <person name="Barry K.W."/>
            <person name="Grigoriev I.V."/>
            <person name="Nagy L."/>
            <person name="Hibbett D."/>
            <person name="Henrissat B."/>
            <person name="Matheny P.B."/>
            <person name="Labbe J."/>
            <person name="Martin F."/>
        </authorList>
    </citation>
    <scope>NUCLEOTIDE SEQUENCE</scope>
    <source>
        <strain evidence="1">HHB10654</strain>
    </source>
</reference>
<evidence type="ECO:0000313" key="2">
    <source>
        <dbReference type="Proteomes" id="UP000814140"/>
    </source>
</evidence>
<comment type="caution">
    <text evidence="1">The sequence shown here is derived from an EMBL/GenBank/DDBJ whole genome shotgun (WGS) entry which is preliminary data.</text>
</comment>
<gene>
    <name evidence="1" type="ORF">BV25DRAFT_1825231</name>
</gene>
<accession>A0ACB8T2V2</accession>
<dbReference type="EMBL" id="MU277206">
    <property type="protein sequence ID" value="KAI0062712.1"/>
    <property type="molecule type" value="Genomic_DNA"/>
</dbReference>
<proteinExistence type="predicted"/>
<sequence>MYATSPWNAWYWFFLRQSARARADEDTQESIQQSPQKVRTGTRGLYGQTVPQSPAQTAVDRKGLTGWYVLSPTPTSDLCSLC</sequence>
<keyword evidence="2" id="KW-1185">Reference proteome</keyword>
<protein>
    <submittedName>
        <fullName evidence="1">Uncharacterized protein</fullName>
    </submittedName>
</protein>
<reference evidence="1" key="2">
    <citation type="journal article" date="2022" name="New Phytol.">
        <title>Evolutionary transition to the ectomycorrhizal habit in the genomes of a hyperdiverse lineage of mushroom-forming fungi.</title>
        <authorList>
            <person name="Looney B."/>
            <person name="Miyauchi S."/>
            <person name="Morin E."/>
            <person name="Drula E."/>
            <person name="Courty P.E."/>
            <person name="Kohler A."/>
            <person name="Kuo A."/>
            <person name="LaButti K."/>
            <person name="Pangilinan J."/>
            <person name="Lipzen A."/>
            <person name="Riley R."/>
            <person name="Andreopoulos W."/>
            <person name="He G."/>
            <person name="Johnson J."/>
            <person name="Nolan M."/>
            <person name="Tritt A."/>
            <person name="Barry K.W."/>
            <person name="Grigoriev I.V."/>
            <person name="Nagy L.G."/>
            <person name="Hibbett D."/>
            <person name="Henrissat B."/>
            <person name="Matheny P.B."/>
            <person name="Labbe J."/>
            <person name="Martin F.M."/>
        </authorList>
    </citation>
    <scope>NUCLEOTIDE SEQUENCE</scope>
    <source>
        <strain evidence="1">HHB10654</strain>
    </source>
</reference>
<organism evidence="1 2">
    <name type="scientific">Artomyces pyxidatus</name>
    <dbReference type="NCBI Taxonomy" id="48021"/>
    <lineage>
        <taxon>Eukaryota</taxon>
        <taxon>Fungi</taxon>
        <taxon>Dikarya</taxon>
        <taxon>Basidiomycota</taxon>
        <taxon>Agaricomycotina</taxon>
        <taxon>Agaricomycetes</taxon>
        <taxon>Russulales</taxon>
        <taxon>Auriscalpiaceae</taxon>
        <taxon>Artomyces</taxon>
    </lineage>
</organism>